<comment type="caution">
    <text evidence="4">The sequence shown here is derived from an EMBL/GenBank/DDBJ whole genome shotgun (WGS) entry which is preliminary data.</text>
</comment>
<keyword evidence="1 2" id="KW-0238">DNA-binding</keyword>
<dbReference type="PANTHER" id="PTHR30055:SF200">
    <property type="entry name" value="HTH-TYPE TRANSCRIPTIONAL REPRESSOR BDCR"/>
    <property type="match status" value="1"/>
</dbReference>
<dbReference type="PRINTS" id="PR00455">
    <property type="entry name" value="HTHTETR"/>
</dbReference>
<feature type="domain" description="HTH tetR-type" evidence="3">
    <location>
        <begin position="4"/>
        <end position="64"/>
    </location>
</feature>
<evidence type="ECO:0000256" key="2">
    <source>
        <dbReference type="PROSITE-ProRule" id="PRU00335"/>
    </source>
</evidence>
<dbReference type="InterPro" id="IPR001647">
    <property type="entry name" value="HTH_TetR"/>
</dbReference>
<proteinExistence type="predicted"/>
<evidence type="ECO:0000313" key="4">
    <source>
        <dbReference type="EMBL" id="GAA0610517.1"/>
    </source>
</evidence>
<dbReference type="Pfam" id="PF00440">
    <property type="entry name" value="TetR_N"/>
    <property type="match status" value="1"/>
</dbReference>
<dbReference type="PANTHER" id="PTHR30055">
    <property type="entry name" value="HTH-TYPE TRANSCRIPTIONAL REGULATOR RUTR"/>
    <property type="match status" value="1"/>
</dbReference>
<dbReference type="InterPro" id="IPR050109">
    <property type="entry name" value="HTH-type_TetR-like_transc_reg"/>
</dbReference>
<dbReference type="SUPFAM" id="SSF46689">
    <property type="entry name" value="Homeodomain-like"/>
    <property type="match status" value="1"/>
</dbReference>
<name>A0ABP3RIE1_9BACI</name>
<organism evidence="4 5">
    <name type="scientific">Virgibacillus siamensis</name>
    <dbReference type="NCBI Taxonomy" id="480071"/>
    <lineage>
        <taxon>Bacteria</taxon>
        <taxon>Bacillati</taxon>
        <taxon>Bacillota</taxon>
        <taxon>Bacilli</taxon>
        <taxon>Bacillales</taxon>
        <taxon>Bacillaceae</taxon>
        <taxon>Virgibacillus</taxon>
    </lineage>
</organism>
<evidence type="ECO:0000313" key="5">
    <source>
        <dbReference type="Proteomes" id="UP001500866"/>
    </source>
</evidence>
<accession>A0ABP3RIE1</accession>
<evidence type="ECO:0000256" key="1">
    <source>
        <dbReference type="ARBA" id="ARBA00023125"/>
    </source>
</evidence>
<protein>
    <submittedName>
        <fullName evidence="4">TetR/AcrR family transcriptional regulator</fullName>
    </submittedName>
</protein>
<evidence type="ECO:0000259" key="3">
    <source>
        <dbReference type="PROSITE" id="PS50977"/>
    </source>
</evidence>
<keyword evidence="5" id="KW-1185">Reference proteome</keyword>
<feature type="DNA-binding region" description="H-T-H motif" evidence="2">
    <location>
        <begin position="27"/>
        <end position="46"/>
    </location>
</feature>
<dbReference type="Proteomes" id="UP001500866">
    <property type="component" value="Unassembled WGS sequence"/>
</dbReference>
<dbReference type="Gene3D" id="1.10.357.10">
    <property type="entry name" value="Tetracycline Repressor, domain 2"/>
    <property type="match status" value="1"/>
</dbReference>
<sequence>MSIRPKEEQILKTAEQLFVDGGFHATGINKVLKESGVATMTLYRYFPSKNDLVLGVLKYREEKYFNYLRSLAGEKSVRSVVDAHCQWITEQNAKGCLFFRALEEYAEFETKVTQFVKDHKQKVLSHIQSAALEEGINKPYFTATKVALVLEGATTMAEAFAPDGIIHHTKELSNLILNEARD</sequence>
<reference evidence="5" key="1">
    <citation type="journal article" date="2019" name="Int. J. Syst. Evol. Microbiol.">
        <title>The Global Catalogue of Microorganisms (GCM) 10K type strain sequencing project: providing services to taxonomists for standard genome sequencing and annotation.</title>
        <authorList>
            <consortium name="The Broad Institute Genomics Platform"/>
            <consortium name="The Broad Institute Genome Sequencing Center for Infectious Disease"/>
            <person name="Wu L."/>
            <person name="Ma J."/>
        </authorList>
    </citation>
    <scope>NUCLEOTIDE SEQUENCE [LARGE SCALE GENOMIC DNA]</scope>
    <source>
        <strain evidence="5">JCM 15395</strain>
    </source>
</reference>
<dbReference type="EMBL" id="BAAADS010000024">
    <property type="protein sequence ID" value="GAA0610517.1"/>
    <property type="molecule type" value="Genomic_DNA"/>
</dbReference>
<dbReference type="InterPro" id="IPR036271">
    <property type="entry name" value="Tet_transcr_reg_TetR-rel_C_sf"/>
</dbReference>
<dbReference type="PROSITE" id="PS50977">
    <property type="entry name" value="HTH_TETR_2"/>
    <property type="match status" value="1"/>
</dbReference>
<gene>
    <name evidence="4" type="ORF">GCM10009001_29750</name>
</gene>
<dbReference type="SUPFAM" id="SSF48498">
    <property type="entry name" value="Tetracyclin repressor-like, C-terminal domain"/>
    <property type="match status" value="1"/>
</dbReference>
<dbReference type="InterPro" id="IPR009057">
    <property type="entry name" value="Homeodomain-like_sf"/>
</dbReference>
<dbReference type="RefSeq" id="WP_343814828.1">
    <property type="nucleotide sequence ID" value="NZ_BAAADS010000024.1"/>
</dbReference>